<evidence type="ECO:0000313" key="5">
    <source>
        <dbReference type="Proteomes" id="UP001177003"/>
    </source>
</evidence>
<keyword evidence="1 3" id="KW-0853">WD repeat</keyword>
<keyword evidence="5" id="KW-1185">Reference proteome</keyword>
<dbReference type="PROSITE" id="PS00678">
    <property type="entry name" value="WD_REPEATS_1"/>
    <property type="match status" value="1"/>
</dbReference>
<dbReference type="PROSITE" id="PS50082">
    <property type="entry name" value="WD_REPEATS_2"/>
    <property type="match status" value="3"/>
</dbReference>
<gene>
    <name evidence="4" type="ORF">LSALG_LOCUS20254</name>
</gene>
<dbReference type="InterPro" id="IPR045227">
    <property type="entry name" value="WDR18/Ipi3/RID3"/>
</dbReference>
<name>A0AA36E3K2_LACSI</name>
<feature type="repeat" description="WD" evidence="3">
    <location>
        <begin position="267"/>
        <end position="306"/>
    </location>
</feature>
<reference evidence="4" key="1">
    <citation type="submission" date="2023-04" db="EMBL/GenBank/DDBJ databases">
        <authorList>
            <person name="Vijverberg K."/>
            <person name="Xiong W."/>
            <person name="Schranz E."/>
        </authorList>
    </citation>
    <scope>NUCLEOTIDE SEQUENCE</scope>
</reference>
<dbReference type="AlphaFoldDB" id="A0AA36E3K2"/>
<feature type="repeat" description="WD" evidence="3">
    <location>
        <begin position="172"/>
        <end position="215"/>
    </location>
</feature>
<evidence type="ECO:0000256" key="1">
    <source>
        <dbReference type="ARBA" id="ARBA00022574"/>
    </source>
</evidence>
<sequence>MKEALVVCGDKNLTVGLTIWDIETGDHLLHIPTCASHFHGLTCLRNQYLVASQIHLPGSVAGGVIFTWPFSKPRSSLRSYTIEAIGPISSTKDGIYLAGGAISGNLYIWEVISGKLLKTWHAHNSPITCLAFSNDASLLISGSEDGMIVVWPMISLLDDKNLESSDLSLSVSTEHKSFITGLLPSSSVSQSVFVSSSLDGTCKVWELVKGTLLQTWSFPQPITATVLDPLERFLFSGSADGRIFMTPFDVGLMKEASFDSEDQKLELNGHKESITTLTFCKSGLISASEDCTVCLWNVIEGVIIRRFNHHKGFITNMVVIPHSSLLPLPHHHRQFTNLPVSLLQKYPHQDDPSNSSITLLLPSSSTQQQITHEYQSANLLEQQSIDLEVERTPEALQLKVETNVENRLLITNMTKHVIEMNSHLQSRLLDLTQLRLLQNETHTKSNTTHKS</sequence>
<dbReference type="InterPro" id="IPR019775">
    <property type="entry name" value="WD40_repeat_CS"/>
</dbReference>
<dbReference type="PROSITE" id="PS50294">
    <property type="entry name" value="WD_REPEATS_REGION"/>
    <property type="match status" value="2"/>
</dbReference>
<keyword evidence="2" id="KW-0677">Repeat</keyword>
<proteinExistence type="predicted"/>
<dbReference type="InterPro" id="IPR036322">
    <property type="entry name" value="WD40_repeat_dom_sf"/>
</dbReference>
<dbReference type="GO" id="GO:0006261">
    <property type="term" value="P:DNA-templated DNA replication"/>
    <property type="evidence" value="ECO:0007669"/>
    <property type="project" value="TreeGrafter"/>
</dbReference>
<dbReference type="InterPro" id="IPR001680">
    <property type="entry name" value="WD40_rpt"/>
</dbReference>
<dbReference type="GO" id="GO:0120330">
    <property type="term" value="C:rixosome complex"/>
    <property type="evidence" value="ECO:0007669"/>
    <property type="project" value="TreeGrafter"/>
</dbReference>
<dbReference type="PRINTS" id="PR00320">
    <property type="entry name" value="GPROTEINBRPT"/>
</dbReference>
<dbReference type="SUPFAM" id="SSF50978">
    <property type="entry name" value="WD40 repeat-like"/>
    <property type="match status" value="1"/>
</dbReference>
<dbReference type="Gene3D" id="2.130.10.10">
    <property type="entry name" value="YVTN repeat-like/Quinoprotein amine dehydrogenase"/>
    <property type="match status" value="2"/>
</dbReference>
<dbReference type="InterPro" id="IPR020472">
    <property type="entry name" value="WD40_PAC1"/>
</dbReference>
<dbReference type="PANTHER" id="PTHR18763:SF4">
    <property type="entry name" value="PROTEIN ROOT INITIATION DEFECTIVE 3-LIKE"/>
    <property type="match status" value="1"/>
</dbReference>
<dbReference type="SMART" id="SM00320">
    <property type="entry name" value="WD40"/>
    <property type="match status" value="5"/>
</dbReference>
<protein>
    <submittedName>
        <fullName evidence="4">Uncharacterized protein</fullName>
    </submittedName>
</protein>
<feature type="repeat" description="WD" evidence="3">
    <location>
        <begin position="120"/>
        <end position="151"/>
    </location>
</feature>
<evidence type="ECO:0000256" key="2">
    <source>
        <dbReference type="ARBA" id="ARBA00022737"/>
    </source>
</evidence>
<evidence type="ECO:0000313" key="4">
    <source>
        <dbReference type="EMBL" id="CAI9280510.1"/>
    </source>
</evidence>
<dbReference type="InterPro" id="IPR015943">
    <property type="entry name" value="WD40/YVTN_repeat-like_dom_sf"/>
</dbReference>
<dbReference type="GO" id="GO:0006364">
    <property type="term" value="P:rRNA processing"/>
    <property type="evidence" value="ECO:0007669"/>
    <property type="project" value="TreeGrafter"/>
</dbReference>
<organism evidence="4 5">
    <name type="scientific">Lactuca saligna</name>
    <name type="common">Willowleaf lettuce</name>
    <dbReference type="NCBI Taxonomy" id="75948"/>
    <lineage>
        <taxon>Eukaryota</taxon>
        <taxon>Viridiplantae</taxon>
        <taxon>Streptophyta</taxon>
        <taxon>Embryophyta</taxon>
        <taxon>Tracheophyta</taxon>
        <taxon>Spermatophyta</taxon>
        <taxon>Magnoliopsida</taxon>
        <taxon>eudicotyledons</taxon>
        <taxon>Gunneridae</taxon>
        <taxon>Pentapetalae</taxon>
        <taxon>asterids</taxon>
        <taxon>campanulids</taxon>
        <taxon>Asterales</taxon>
        <taxon>Asteraceae</taxon>
        <taxon>Cichorioideae</taxon>
        <taxon>Cichorieae</taxon>
        <taxon>Lactucinae</taxon>
        <taxon>Lactuca</taxon>
    </lineage>
</organism>
<dbReference type="GO" id="GO:0005656">
    <property type="term" value="C:nuclear pre-replicative complex"/>
    <property type="evidence" value="ECO:0007669"/>
    <property type="project" value="TreeGrafter"/>
</dbReference>
<dbReference type="Proteomes" id="UP001177003">
    <property type="component" value="Chromosome 4"/>
</dbReference>
<dbReference type="Pfam" id="PF00400">
    <property type="entry name" value="WD40"/>
    <property type="match status" value="3"/>
</dbReference>
<dbReference type="PANTHER" id="PTHR18763">
    <property type="entry name" value="WD-REPEAT PROTEIN 18"/>
    <property type="match status" value="1"/>
</dbReference>
<accession>A0AA36E3K2</accession>
<evidence type="ECO:0000256" key="3">
    <source>
        <dbReference type="PROSITE-ProRule" id="PRU00221"/>
    </source>
</evidence>
<dbReference type="EMBL" id="OX465080">
    <property type="protein sequence ID" value="CAI9280510.1"/>
    <property type="molecule type" value="Genomic_DNA"/>
</dbReference>